<evidence type="ECO:0000313" key="1">
    <source>
        <dbReference type="EMBL" id="CDH48422.1"/>
    </source>
</evidence>
<dbReference type="OrthoDB" id="2246311at2759"/>
<dbReference type="VEuPathDB" id="FungiDB:LCOR_00204.1"/>
<organism evidence="1 2">
    <name type="scientific">Lichtheimia corymbifera JMRC:FSU:9682</name>
    <dbReference type="NCBI Taxonomy" id="1263082"/>
    <lineage>
        <taxon>Eukaryota</taxon>
        <taxon>Fungi</taxon>
        <taxon>Fungi incertae sedis</taxon>
        <taxon>Mucoromycota</taxon>
        <taxon>Mucoromycotina</taxon>
        <taxon>Mucoromycetes</taxon>
        <taxon>Mucorales</taxon>
        <taxon>Lichtheimiaceae</taxon>
        <taxon>Lichtheimia</taxon>
    </lineage>
</organism>
<name>A0A068RFL5_9FUNG</name>
<protein>
    <submittedName>
        <fullName evidence="1">Uncharacterized protein</fullName>
    </submittedName>
</protein>
<dbReference type="EMBL" id="CBTN010000001">
    <property type="protein sequence ID" value="CDH48422.1"/>
    <property type="molecule type" value="Genomic_DNA"/>
</dbReference>
<evidence type="ECO:0000313" key="2">
    <source>
        <dbReference type="Proteomes" id="UP000027586"/>
    </source>
</evidence>
<reference evidence="1" key="1">
    <citation type="submission" date="2013-08" db="EMBL/GenBank/DDBJ databases">
        <title>Gene expansion shapes genome architecture in the human pathogen Lichtheimia corymbifera: an evolutionary genomics analysis in the ancient terrestrial Mucorales (Mucoromycotina).</title>
        <authorList>
            <person name="Schwartze V.U."/>
            <person name="Winter S."/>
            <person name="Shelest E."/>
            <person name="Marcet-Houben M."/>
            <person name="Horn F."/>
            <person name="Wehner S."/>
            <person name="Hoffmann K."/>
            <person name="Riege K."/>
            <person name="Sammeth M."/>
            <person name="Nowrousian M."/>
            <person name="Valiante V."/>
            <person name="Linde J."/>
            <person name="Jacobsen I.D."/>
            <person name="Marz M."/>
            <person name="Brakhage A.A."/>
            <person name="Gabaldon T."/>
            <person name="Bocker S."/>
            <person name="Voigt K."/>
        </authorList>
    </citation>
    <scope>NUCLEOTIDE SEQUENCE [LARGE SCALE GENOMIC DNA]</scope>
    <source>
        <strain evidence="1">FSU 9682</strain>
    </source>
</reference>
<proteinExistence type="predicted"/>
<dbReference type="STRING" id="1263082.A0A068RFL5"/>
<dbReference type="Proteomes" id="UP000027586">
    <property type="component" value="Unassembled WGS sequence"/>
</dbReference>
<accession>A0A068RFL5</accession>
<gene>
    <name evidence="1" type="ORF">LCOR_00204.1</name>
</gene>
<dbReference type="AlphaFoldDB" id="A0A068RFL5"/>
<sequence>MAEYGVAKGGPHSDTRKKQAQTLWRVHFPALHIHISRGDKERWMNWVHALNEGVSLFASAMRRVGMSNHHPLWNCLRPFMPADSTADWLQDDENSTSACLKWGAAMKLHLPHDHFFSTNQKRRIAIRWHSVDMTLYAYIPVNHKRIVTLSATHPLLIRWKDGDNNVDVALRFKDKVDAQRDSICQYRIIFEKNDIYLCKDVVSSNKKNRQ</sequence>
<keyword evidence="2" id="KW-1185">Reference proteome</keyword>
<comment type="caution">
    <text evidence="1">The sequence shown here is derived from an EMBL/GenBank/DDBJ whole genome shotgun (WGS) entry which is preliminary data.</text>
</comment>